<feature type="chain" id="PRO_5007360924" description="Transmembrane 9 superfamily member" evidence="9">
    <location>
        <begin position="20"/>
        <end position="662"/>
    </location>
</feature>
<evidence type="ECO:0000256" key="7">
    <source>
        <dbReference type="ARBA" id="ARBA00022989"/>
    </source>
</evidence>
<dbReference type="Proteomes" id="UP000001876">
    <property type="component" value="Unassembled WGS sequence"/>
</dbReference>
<evidence type="ECO:0000256" key="5">
    <source>
        <dbReference type="ARBA" id="ARBA00022729"/>
    </source>
</evidence>
<evidence type="ECO:0000313" key="10">
    <source>
        <dbReference type="EMBL" id="EEH54688.1"/>
    </source>
</evidence>
<feature type="transmembrane region" description="Helical" evidence="9">
    <location>
        <begin position="630"/>
        <end position="652"/>
    </location>
</feature>
<feature type="transmembrane region" description="Helical" evidence="9">
    <location>
        <begin position="521"/>
        <end position="545"/>
    </location>
</feature>
<dbReference type="RefSeq" id="XP_003061038.1">
    <property type="nucleotide sequence ID" value="XM_003060992.1"/>
</dbReference>
<feature type="transmembrane region" description="Helical" evidence="9">
    <location>
        <begin position="461"/>
        <end position="485"/>
    </location>
</feature>
<dbReference type="GO" id="GO:0072657">
    <property type="term" value="P:protein localization to membrane"/>
    <property type="evidence" value="ECO:0007669"/>
    <property type="project" value="TreeGrafter"/>
</dbReference>
<reference evidence="10 11" key="1">
    <citation type="journal article" date="2009" name="Science">
        <title>Green evolution and dynamic adaptations revealed by genomes of the marine picoeukaryotes Micromonas.</title>
        <authorList>
            <person name="Worden A.Z."/>
            <person name="Lee J.H."/>
            <person name="Mock T."/>
            <person name="Rouze P."/>
            <person name="Simmons M.P."/>
            <person name="Aerts A.L."/>
            <person name="Allen A.E."/>
            <person name="Cuvelier M.L."/>
            <person name="Derelle E."/>
            <person name="Everett M.V."/>
            <person name="Foulon E."/>
            <person name="Grimwood J."/>
            <person name="Gundlach H."/>
            <person name="Henrissat B."/>
            <person name="Napoli C."/>
            <person name="McDonald S.M."/>
            <person name="Parker M.S."/>
            <person name="Rombauts S."/>
            <person name="Salamov A."/>
            <person name="Von Dassow P."/>
            <person name="Badger J.H."/>
            <person name="Coutinho P.M."/>
            <person name="Demir E."/>
            <person name="Dubchak I."/>
            <person name="Gentemann C."/>
            <person name="Eikrem W."/>
            <person name="Gready J.E."/>
            <person name="John U."/>
            <person name="Lanier W."/>
            <person name="Lindquist E.A."/>
            <person name="Lucas S."/>
            <person name="Mayer K.F."/>
            <person name="Moreau H."/>
            <person name="Not F."/>
            <person name="Otillar R."/>
            <person name="Panaud O."/>
            <person name="Pangilinan J."/>
            <person name="Paulsen I."/>
            <person name="Piegu B."/>
            <person name="Poliakov A."/>
            <person name="Robbens S."/>
            <person name="Schmutz J."/>
            <person name="Toulza E."/>
            <person name="Wyss T."/>
            <person name="Zelensky A."/>
            <person name="Zhou K."/>
            <person name="Armbrust E.V."/>
            <person name="Bhattacharya D."/>
            <person name="Goodenough U.W."/>
            <person name="Van de Peer Y."/>
            <person name="Grigoriev I.V."/>
        </authorList>
    </citation>
    <scope>NUCLEOTIDE SEQUENCE [LARGE SCALE GENOMIC DNA]</scope>
    <source>
        <strain evidence="10 11">CCMP1545</strain>
    </source>
</reference>
<evidence type="ECO:0000256" key="8">
    <source>
        <dbReference type="ARBA" id="ARBA00023136"/>
    </source>
</evidence>
<feature type="transmembrane region" description="Helical" evidence="9">
    <location>
        <begin position="283"/>
        <end position="307"/>
    </location>
</feature>
<comment type="subcellular location">
    <subcellularLocation>
        <location evidence="1">Endosome membrane</location>
        <topology evidence="1">Multi-pass membrane protein</topology>
    </subcellularLocation>
    <subcellularLocation>
        <location evidence="2">Golgi apparatus membrane</location>
        <topology evidence="2">Multi-pass membrane protein</topology>
    </subcellularLocation>
</comment>
<keyword evidence="11" id="KW-1185">Reference proteome</keyword>
<keyword evidence="6" id="KW-0967">Endosome</keyword>
<accession>C1MZZ3</accession>
<evidence type="ECO:0000256" key="6">
    <source>
        <dbReference type="ARBA" id="ARBA00022753"/>
    </source>
</evidence>
<dbReference type="STRING" id="564608.C1MZZ3"/>
<evidence type="ECO:0000256" key="9">
    <source>
        <dbReference type="RuleBase" id="RU363079"/>
    </source>
</evidence>
<dbReference type="AlphaFoldDB" id="C1MZZ3"/>
<dbReference type="InterPro" id="IPR004240">
    <property type="entry name" value="EMP70"/>
</dbReference>
<feature type="transmembrane region" description="Helical" evidence="9">
    <location>
        <begin position="351"/>
        <end position="377"/>
    </location>
</feature>
<dbReference type="GO" id="GO:0000139">
    <property type="term" value="C:Golgi membrane"/>
    <property type="evidence" value="ECO:0007669"/>
    <property type="project" value="UniProtKB-SubCell"/>
</dbReference>
<sequence>MRALLLAALLCAATTPARAFYLPGVAPQDFARDDLVNFKVNSLTSDRTPVPMRFYDLPYCRPSEIRASAENLGEVLRGDRIFNSLYQMQMRLDERCKVVCESEPLSEHEADRLRAAIVDGYRVNMILDNLPAAQSFVDDAGVKRYDRGFPVGFVDEMDAKRADYKDARAYVNNHATFTILYHKDESRPDSARRIVGFEVEPHSVKHRRDPNATDPSVLSTCDPERVLFAKPPARRFDSDAGAQVVAAGEKILWTYDVAFKPSDVRWASRWDTYLAVSKSDEEIHWFSVINSAVVMLFLSAMVAMIVLRTLRSDITRYNALESVDLDADDDESGWKLLHGDVFRPPRSPARLAVCVGTGAQLIIVAFVTMVFALLGFLSPANRGGLMTASLMTFALAGVAAGYVAGRMFRAFQARSLSHHITLLSPSEWRRNTAHVAVAFPGLAFAVLISLNLVVWGKEGAAAVPFGTLFQLCAMWFCLSTPLVFLGSHRAFAAPAPEQPTRTNKIPRQVPRTPWYLKDDATALLGGILPFGAVFIELFFILSSVWLRQAYYIFGVLSVVYVILVVTCAEIAIVITYFTLCGEDYRWWWKAFNSPAFAGAYVFAYSAYYYLTRLDISGGVIPTAMYFSYMGLASIGFGLACGAVGFVASYAFVRAIYGSVKID</sequence>
<dbReference type="KEGG" id="mpp:MICPUCDRAFT_35093"/>
<dbReference type="eggNOG" id="KOG1278">
    <property type="taxonomic scope" value="Eukaryota"/>
</dbReference>
<dbReference type="PANTHER" id="PTHR10766">
    <property type="entry name" value="TRANSMEMBRANE 9 SUPERFAMILY PROTEIN"/>
    <property type="match status" value="1"/>
</dbReference>
<protein>
    <recommendedName>
        <fullName evidence="9">Transmembrane 9 superfamily member</fullName>
    </recommendedName>
</protein>
<keyword evidence="4 9" id="KW-0812">Transmembrane</keyword>
<proteinExistence type="inferred from homology"/>
<feature type="transmembrane region" description="Helical" evidence="9">
    <location>
        <begin position="591"/>
        <end position="610"/>
    </location>
</feature>
<organism evidence="11">
    <name type="scientific">Micromonas pusilla (strain CCMP1545)</name>
    <name type="common">Picoplanktonic green alga</name>
    <dbReference type="NCBI Taxonomy" id="564608"/>
    <lineage>
        <taxon>Eukaryota</taxon>
        <taxon>Viridiplantae</taxon>
        <taxon>Chlorophyta</taxon>
        <taxon>Mamiellophyceae</taxon>
        <taxon>Mamiellales</taxon>
        <taxon>Mamiellaceae</taxon>
        <taxon>Micromonas</taxon>
    </lineage>
</organism>
<keyword evidence="5 9" id="KW-0732">Signal</keyword>
<evidence type="ECO:0000256" key="1">
    <source>
        <dbReference type="ARBA" id="ARBA00004337"/>
    </source>
</evidence>
<feature type="transmembrane region" description="Helical" evidence="9">
    <location>
        <begin position="383"/>
        <end position="404"/>
    </location>
</feature>
<dbReference type="OMA" id="KVYYMFG"/>
<evidence type="ECO:0000256" key="3">
    <source>
        <dbReference type="ARBA" id="ARBA00005227"/>
    </source>
</evidence>
<evidence type="ECO:0000313" key="11">
    <source>
        <dbReference type="Proteomes" id="UP000001876"/>
    </source>
</evidence>
<feature type="transmembrane region" description="Helical" evidence="9">
    <location>
        <begin position="551"/>
        <end position="579"/>
    </location>
</feature>
<keyword evidence="8 9" id="KW-0472">Membrane</keyword>
<comment type="similarity">
    <text evidence="3 9">Belongs to the nonaspanin (TM9SF) (TC 9.A.2) family.</text>
</comment>
<feature type="transmembrane region" description="Helical" evidence="9">
    <location>
        <begin position="435"/>
        <end position="455"/>
    </location>
</feature>
<dbReference type="PANTHER" id="PTHR10766:SF111">
    <property type="entry name" value="TRANSMEMBRANE 9 SUPERFAMILY MEMBER 2"/>
    <property type="match status" value="1"/>
</dbReference>
<feature type="signal peptide" evidence="9">
    <location>
        <begin position="1"/>
        <end position="19"/>
    </location>
</feature>
<keyword evidence="7 9" id="KW-1133">Transmembrane helix</keyword>
<dbReference type="Pfam" id="PF02990">
    <property type="entry name" value="EMP70"/>
    <property type="match status" value="1"/>
</dbReference>
<dbReference type="OrthoDB" id="1666796at2759"/>
<dbReference type="GeneID" id="9686477"/>
<dbReference type="EMBL" id="GG663743">
    <property type="protein sequence ID" value="EEH54688.1"/>
    <property type="molecule type" value="Genomic_DNA"/>
</dbReference>
<gene>
    <name evidence="10" type="ORF">MICPUCDRAFT_35093</name>
</gene>
<dbReference type="GO" id="GO:0010008">
    <property type="term" value="C:endosome membrane"/>
    <property type="evidence" value="ECO:0007669"/>
    <property type="project" value="UniProtKB-SubCell"/>
</dbReference>
<name>C1MZZ3_MICPC</name>
<evidence type="ECO:0000256" key="2">
    <source>
        <dbReference type="ARBA" id="ARBA00004653"/>
    </source>
</evidence>
<evidence type="ECO:0000256" key="4">
    <source>
        <dbReference type="ARBA" id="ARBA00022692"/>
    </source>
</evidence>